<dbReference type="RefSeq" id="WP_131933049.1">
    <property type="nucleotide sequence ID" value="NZ_SMDF01000006.1"/>
</dbReference>
<evidence type="ECO:0000256" key="1">
    <source>
        <dbReference type="SAM" id="Coils"/>
    </source>
</evidence>
<evidence type="ECO:0000313" key="4">
    <source>
        <dbReference type="Proteomes" id="UP000295285"/>
    </source>
</evidence>
<dbReference type="Gene3D" id="3.40.50.300">
    <property type="entry name" value="P-loop containing nucleotide triphosphate hydrolases"/>
    <property type="match status" value="1"/>
</dbReference>
<dbReference type="EMBL" id="SMDG01000006">
    <property type="protein sequence ID" value="TCW55491.1"/>
    <property type="molecule type" value="Genomic_DNA"/>
</dbReference>
<protein>
    <submittedName>
        <fullName evidence="3">AAA domain-containing protein</fullName>
    </submittedName>
</protein>
<keyword evidence="1" id="KW-0175">Coiled coil</keyword>
<proteinExistence type="predicted"/>
<dbReference type="GO" id="GO:0006302">
    <property type="term" value="P:double-strand break repair"/>
    <property type="evidence" value="ECO:0007669"/>
    <property type="project" value="InterPro"/>
</dbReference>
<feature type="coiled-coil region" evidence="1">
    <location>
        <begin position="360"/>
        <end position="401"/>
    </location>
</feature>
<dbReference type="InterPro" id="IPR038729">
    <property type="entry name" value="Rad50/SbcC_AAA"/>
</dbReference>
<sequence>METGFYISRIIAVGEGVKDSGVKFKKGLNVITGPSDTGKSYIYQCINYMLGATEPPKEIKEGKKYNKIFMEICTYSNVTYTLERDLAGGKFKLYTEKYDLIEKKSKNFIELQPKHNAKNKENISSFLLLKSGIDSPKEMKKNASNKTRTISFRDFKNIISISEDRIITEGSPYLSGSHQSKTVERSIFKFLLTGKDDSCLEEKSSPEIQKARLNGKLEMLEYLIASLQVRLNQKDIKSIISDENFVLEVKELEEYLSAINNEINELTEDRQAIWGSIQQKKSRLLVIRELINRFKLLKEYYETDLKRLQFINEGYSYFYQLNTINCPLCGNEANDQCIDNTHNHEVEDFKKIEESFHAEAQKVLLSLNDLKETMSELNIELTDVKSEVHQSEEELDSIEKRIEIELRPKSLNVMDKLNKLLEEQKEFVQYEAKMKEMGELKNQKIIIEEQLSTKKDKKDNEVSKSEDISQYPIQLENLCEIIQDLLVNWNFSDEKVSNITQLNVNFNEKKDDIIINGKNRASFGKGSRAILYSAFVIALMKYSSIPDRSHPKLIVLDSPLTTFQDKEKKQEEKINTGIVNSFYNNLKEIGEELQIIILDNKVPVDEENMNHIRFTKDENEGRYGFFLK</sequence>
<reference evidence="3 4" key="1">
    <citation type="submission" date="2019-03" db="EMBL/GenBank/DDBJ databases">
        <title>Above-ground endophytic microbial communities from plants in different locations in the United States.</title>
        <authorList>
            <person name="Frank C."/>
        </authorList>
    </citation>
    <scope>NUCLEOTIDE SEQUENCE [LARGE SCALE GENOMIC DNA]</scope>
    <source>
        <strain evidence="3 4">LP_2_YM</strain>
    </source>
</reference>
<organism evidence="3 4">
    <name type="scientific">Bacillus thuringiensis</name>
    <dbReference type="NCBI Taxonomy" id="1428"/>
    <lineage>
        <taxon>Bacteria</taxon>
        <taxon>Bacillati</taxon>
        <taxon>Bacillota</taxon>
        <taxon>Bacilli</taxon>
        <taxon>Bacillales</taxon>
        <taxon>Bacillaceae</taxon>
        <taxon>Bacillus</taxon>
        <taxon>Bacillus cereus group</taxon>
    </lineage>
</organism>
<dbReference type="AlphaFoldDB" id="A0A4R4BHE9"/>
<evidence type="ECO:0000259" key="2">
    <source>
        <dbReference type="Pfam" id="PF13476"/>
    </source>
</evidence>
<dbReference type="GO" id="GO:0016887">
    <property type="term" value="F:ATP hydrolysis activity"/>
    <property type="evidence" value="ECO:0007669"/>
    <property type="project" value="InterPro"/>
</dbReference>
<feature type="domain" description="Rad50/SbcC-type AAA" evidence="2">
    <location>
        <begin position="22"/>
        <end position="269"/>
    </location>
</feature>
<evidence type="ECO:0000313" key="3">
    <source>
        <dbReference type="EMBL" id="TCW55491.1"/>
    </source>
</evidence>
<name>A0A4R4BHE9_BACTU</name>
<gene>
    <name evidence="3" type="ORF">EC910_106102</name>
</gene>
<dbReference type="Proteomes" id="UP000295285">
    <property type="component" value="Unassembled WGS sequence"/>
</dbReference>
<comment type="caution">
    <text evidence="3">The sequence shown here is derived from an EMBL/GenBank/DDBJ whole genome shotgun (WGS) entry which is preliminary data.</text>
</comment>
<accession>A0A4R4BHE9</accession>
<dbReference type="SUPFAM" id="SSF52540">
    <property type="entry name" value="P-loop containing nucleoside triphosphate hydrolases"/>
    <property type="match status" value="1"/>
</dbReference>
<dbReference type="Pfam" id="PF13476">
    <property type="entry name" value="AAA_23"/>
    <property type="match status" value="1"/>
</dbReference>
<dbReference type="InterPro" id="IPR027417">
    <property type="entry name" value="P-loop_NTPase"/>
</dbReference>